<keyword evidence="2" id="KW-1185">Reference proteome</keyword>
<accession>A0A074ZU76</accession>
<proteinExistence type="predicted"/>
<dbReference type="EMBL" id="KL598156">
    <property type="protein sequence ID" value="KER18749.1"/>
    <property type="molecule type" value="Genomic_DNA"/>
</dbReference>
<dbReference type="RefSeq" id="XP_009177504.1">
    <property type="nucleotide sequence ID" value="XM_009179240.1"/>
</dbReference>
<dbReference type="GeneID" id="20330013"/>
<reference evidence="1 2" key="1">
    <citation type="submission" date="2013-11" db="EMBL/GenBank/DDBJ databases">
        <title>Opisthorchis viverrini - life in the bile duct.</title>
        <authorList>
            <person name="Young N.D."/>
            <person name="Nagarajan N."/>
            <person name="Lin S.J."/>
            <person name="Korhonen P.K."/>
            <person name="Jex A.R."/>
            <person name="Hall R.S."/>
            <person name="Safavi-Hemami H."/>
            <person name="Kaewkong W."/>
            <person name="Bertrand D."/>
            <person name="Gao S."/>
            <person name="Seet Q."/>
            <person name="Wongkham S."/>
            <person name="Teh B.T."/>
            <person name="Wongkham C."/>
            <person name="Intapan P.M."/>
            <person name="Maleewong W."/>
            <person name="Yang X."/>
            <person name="Hu M."/>
            <person name="Wang Z."/>
            <person name="Hofmann A."/>
            <person name="Sternberg P.W."/>
            <person name="Tan P."/>
            <person name="Wang J."/>
            <person name="Gasser R.B."/>
        </authorList>
    </citation>
    <scope>NUCLEOTIDE SEQUENCE [LARGE SCALE GENOMIC DNA]</scope>
</reference>
<evidence type="ECO:0000313" key="2">
    <source>
        <dbReference type="Proteomes" id="UP000054324"/>
    </source>
</evidence>
<name>A0A074ZU76_OPIVI</name>
<sequence length="76" mass="8414">THSPPSLDCLPTQISSSSGARLTTKCGFAWSVGPIMYIHFSNHDPRFNRALHPANGASPSIQFHCSYVEFETWFSS</sequence>
<dbReference type="AlphaFoldDB" id="A0A074ZU76"/>
<organism evidence="1 2">
    <name type="scientific">Opisthorchis viverrini</name>
    <name type="common">Southeast Asian liver fluke</name>
    <dbReference type="NCBI Taxonomy" id="6198"/>
    <lineage>
        <taxon>Eukaryota</taxon>
        <taxon>Metazoa</taxon>
        <taxon>Spiralia</taxon>
        <taxon>Lophotrochozoa</taxon>
        <taxon>Platyhelminthes</taxon>
        <taxon>Trematoda</taxon>
        <taxon>Digenea</taxon>
        <taxon>Opisthorchiida</taxon>
        <taxon>Opisthorchiata</taxon>
        <taxon>Opisthorchiidae</taxon>
        <taxon>Opisthorchis</taxon>
    </lineage>
</organism>
<evidence type="ECO:0000313" key="1">
    <source>
        <dbReference type="EMBL" id="KER18749.1"/>
    </source>
</evidence>
<dbReference type="Proteomes" id="UP000054324">
    <property type="component" value="Unassembled WGS sequence"/>
</dbReference>
<feature type="non-terminal residue" evidence="1">
    <location>
        <position position="76"/>
    </location>
</feature>
<gene>
    <name evidence="1" type="ORF">T265_15848</name>
</gene>
<dbReference type="KEGG" id="ovi:T265_15848"/>
<dbReference type="CTD" id="20330013"/>
<feature type="non-terminal residue" evidence="1">
    <location>
        <position position="1"/>
    </location>
</feature>
<protein>
    <submittedName>
        <fullName evidence="1">Uncharacterized protein</fullName>
    </submittedName>
</protein>